<dbReference type="VEuPathDB" id="FungiDB:BD410DRAFT_790505"/>
<dbReference type="Proteomes" id="UP000294933">
    <property type="component" value="Unassembled WGS sequence"/>
</dbReference>
<dbReference type="EMBL" id="ML170185">
    <property type="protein sequence ID" value="TDL20828.1"/>
    <property type="molecule type" value="Genomic_DNA"/>
</dbReference>
<reference evidence="1 2" key="1">
    <citation type="submission" date="2018-06" db="EMBL/GenBank/DDBJ databases">
        <title>A transcriptomic atlas of mushroom development highlights an independent origin of complex multicellularity.</title>
        <authorList>
            <consortium name="DOE Joint Genome Institute"/>
            <person name="Krizsan K."/>
            <person name="Almasi E."/>
            <person name="Merenyi Z."/>
            <person name="Sahu N."/>
            <person name="Viragh M."/>
            <person name="Koszo T."/>
            <person name="Mondo S."/>
            <person name="Kiss B."/>
            <person name="Balint B."/>
            <person name="Kues U."/>
            <person name="Barry K."/>
            <person name="Hegedus J.C."/>
            <person name="Henrissat B."/>
            <person name="Johnson J."/>
            <person name="Lipzen A."/>
            <person name="Ohm R."/>
            <person name="Nagy I."/>
            <person name="Pangilinan J."/>
            <person name="Yan J."/>
            <person name="Xiong Y."/>
            <person name="Grigoriev I.V."/>
            <person name="Hibbett D.S."/>
            <person name="Nagy L.G."/>
        </authorList>
    </citation>
    <scope>NUCLEOTIDE SEQUENCE [LARGE SCALE GENOMIC DNA]</scope>
    <source>
        <strain evidence="1 2">SZMC22713</strain>
    </source>
</reference>
<organism evidence="1 2">
    <name type="scientific">Rickenella mellea</name>
    <dbReference type="NCBI Taxonomy" id="50990"/>
    <lineage>
        <taxon>Eukaryota</taxon>
        <taxon>Fungi</taxon>
        <taxon>Dikarya</taxon>
        <taxon>Basidiomycota</taxon>
        <taxon>Agaricomycotina</taxon>
        <taxon>Agaricomycetes</taxon>
        <taxon>Hymenochaetales</taxon>
        <taxon>Rickenellaceae</taxon>
        <taxon>Rickenella</taxon>
    </lineage>
</organism>
<accession>A0A4Y7Q0S0</accession>
<evidence type="ECO:0000313" key="1">
    <source>
        <dbReference type="EMBL" id="TDL20828.1"/>
    </source>
</evidence>
<dbReference type="OrthoDB" id="3365698at2759"/>
<evidence type="ECO:0000313" key="2">
    <source>
        <dbReference type="Proteomes" id="UP000294933"/>
    </source>
</evidence>
<name>A0A4Y7Q0S0_9AGAM</name>
<gene>
    <name evidence="1" type="ORF">BD410DRAFT_790505</name>
</gene>
<keyword evidence="2" id="KW-1185">Reference proteome</keyword>
<feature type="non-terminal residue" evidence="1">
    <location>
        <position position="1"/>
    </location>
</feature>
<protein>
    <submittedName>
        <fullName evidence="1">Uncharacterized protein</fullName>
    </submittedName>
</protein>
<sequence>VLGTNYTASDNEKCSVKYLVESMKQELSSLDQVLLPLPAKREKLNAKILAHEALLTPARRL</sequence>
<dbReference type="AlphaFoldDB" id="A0A4Y7Q0S0"/>
<feature type="non-terminal residue" evidence="1">
    <location>
        <position position="61"/>
    </location>
</feature>
<proteinExistence type="predicted"/>